<organism evidence="10 11">
    <name type="scientific">Paramagnetospirillum marisnigri</name>
    <dbReference type="NCBI Taxonomy" id="1285242"/>
    <lineage>
        <taxon>Bacteria</taxon>
        <taxon>Pseudomonadati</taxon>
        <taxon>Pseudomonadota</taxon>
        <taxon>Alphaproteobacteria</taxon>
        <taxon>Rhodospirillales</taxon>
        <taxon>Magnetospirillaceae</taxon>
        <taxon>Paramagnetospirillum</taxon>
    </lineage>
</organism>
<accession>A0A178MNG9</accession>
<evidence type="ECO:0000256" key="6">
    <source>
        <dbReference type="ARBA" id="ARBA00023136"/>
    </source>
</evidence>
<reference evidence="10 11" key="1">
    <citation type="submission" date="2016-04" db="EMBL/GenBank/DDBJ databases">
        <title>Draft genome sequence of freshwater magnetotactic bacteria Magnetospirillum marisnigri SP-1 and Magnetospirillum moscoviense BB-1.</title>
        <authorList>
            <person name="Koziaeva V."/>
            <person name="Dziuba M.V."/>
            <person name="Ivanov T.M."/>
            <person name="Kuznetsov B."/>
            <person name="Grouzdev D.S."/>
        </authorList>
    </citation>
    <scope>NUCLEOTIDE SEQUENCE [LARGE SCALE GENOMIC DNA]</scope>
    <source>
        <strain evidence="10 11">SP-1</strain>
    </source>
</reference>
<dbReference type="PANTHER" id="PTHR38766">
    <property type="entry name" value="FLAGELLAR PROTEIN FLIO"/>
    <property type="match status" value="1"/>
</dbReference>
<proteinExistence type="inferred from homology"/>
<evidence type="ECO:0000256" key="8">
    <source>
        <dbReference type="ARBA" id="ARBA00037937"/>
    </source>
</evidence>
<dbReference type="EMBL" id="LWQT01000055">
    <property type="protein sequence ID" value="OAN50226.1"/>
    <property type="molecule type" value="Genomic_DNA"/>
</dbReference>
<dbReference type="GO" id="GO:0044781">
    <property type="term" value="P:bacterial-type flagellum organization"/>
    <property type="evidence" value="ECO:0007669"/>
    <property type="project" value="InterPro"/>
</dbReference>
<evidence type="ECO:0000313" key="10">
    <source>
        <dbReference type="EMBL" id="OAN50226.1"/>
    </source>
</evidence>
<evidence type="ECO:0000256" key="9">
    <source>
        <dbReference type="SAM" id="Phobius"/>
    </source>
</evidence>
<feature type="transmembrane region" description="Helical" evidence="9">
    <location>
        <begin position="6"/>
        <end position="27"/>
    </location>
</feature>
<keyword evidence="11" id="KW-1185">Reference proteome</keyword>
<evidence type="ECO:0000256" key="5">
    <source>
        <dbReference type="ARBA" id="ARBA00022989"/>
    </source>
</evidence>
<comment type="caution">
    <text evidence="10">The sequence shown here is derived from an EMBL/GenBank/DDBJ whole genome shotgun (WGS) entry which is preliminary data.</text>
</comment>
<evidence type="ECO:0000256" key="1">
    <source>
        <dbReference type="ARBA" id="ARBA00004117"/>
    </source>
</evidence>
<keyword evidence="6 9" id="KW-0472">Membrane</keyword>
<evidence type="ECO:0000256" key="4">
    <source>
        <dbReference type="ARBA" id="ARBA00022692"/>
    </source>
</evidence>
<evidence type="ECO:0000256" key="2">
    <source>
        <dbReference type="ARBA" id="ARBA00004236"/>
    </source>
</evidence>
<dbReference type="GO" id="GO:0009425">
    <property type="term" value="C:bacterial-type flagellum basal body"/>
    <property type="evidence" value="ECO:0007669"/>
    <property type="project" value="UniProtKB-SubCell"/>
</dbReference>
<dbReference type="STRING" id="1285242.A6A04_02140"/>
<keyword evidence="3" id="KW-1003">Cell membrane</keyword>
<dbReference type="InterPro" id="IPR022781">
    <property type="entry name" value="Flagellar_biosynth_FliO"/>
</dbReference>
<keyword evidence="4 9" id="KW-0812">Transmembrane</keyword>
<dbReference type="Proteomes" id="UP000078428">
    <property type="component" value="Unassembled WGS sequence"/>
</dbReference>
<comment type="subcellular location">
    <subcellularLocation>
        <location evidence="1">Bacterial flagellum basal body</location>
    </subcellularLocation>
    <subcellularLocation>
        <location evidence="2">Cell membrane</location>
    </subcellularLocation>
</comment>
<gene>
    <name evidence="10" type="ORF">A6A04_02140</name>
</gene>
<keyword evidence="5 9" id="KW-1133">Transmembrane helix</keyword>
<comment type="similarity">
    <text evidence="8">Belongs to the FliO/MopB family.</text>
</comment>
<dbReference type="RefSeq" id="WP_068492584.1">
    <property type="nucleotide sequence ID" value="NZ_LWQT01000055.1"/>
</dbReference>
<dbReference type="OrthoDB" id="8456606at2"/>
<protein>
    <submittedName>
        <fullName evidence="10">Uncharacterized protein</fullName>
    </submittedName>
</protein>
<dbReference type="PANTHER" id="PTHR38766:SF1">
    <property type="entry name" value="FLAGELLAR PROTEIN FLIO"/>
    <property type="match status" value="1"/>
</dbReference>
<evidence type="ECO:0000256" key="3">
    <source>
        <dbReference type="ARBA" id="ARBA00022475"/>
    </source>
</evidence>
<dbReference type="Pfam" id="PF04347">
    <property type="entry name" value="FliO"/>
    <property type="match status" value="1"/>
</dbReference>
<keyword evidence="7" id="KW-0975">Bacterial flagellum</keyword>
<evidence type="ECO:0000313" key="11">
    <source>
        <dbReference type="Proteomes" id="UP000078428"/>
    </source>
</evidence>
<dbReference type="InterPro" id="IPR052205">
    <property type="entry name" value="FliO/MopB"/>
</dbReference>
<evidence type="ECO:0000256" key="7">
    <source>
        <dbReference type="ARBA" id="ARBA00023143"/>
    </source>
</evidence>
<name>A0A178MNG9_9PROT</name>
<dbReference type="AlphaFoldDB" id="A0A178MNG9"/>
<dbReference type="GO" id="GO:0005886">
    <property type="term" value="C:plasma membrane"/>
    <property type="evidence" value="ECO:0007669"/>
    <property type="project" value="UniProtKB-SubCell"/>
</dbReference>
<sequence length="109" mass="11970">MDSTAYLRFLLSLTLVLGLIFAVTWAIRRWGAGVLVPKLARGAGGARRLALVDVLSLDGKRRLVLVRRDDREHLLLLGINGDLVVEHDCVQPRFELPSPPPPPQPETGA</sequence>